<protein>
    <recommendedName>
        <fullName evidence="4 20">Cytochrome b</fullName>
    </recommendedName>
</protein>
<keyword evidence="12 20" id="KW-1133">Transmembrane helix</keyword>
<feature type="binding site" description="axial binding residue" evidence="19">
    <location>
        <position position="196"/>
    </location>
    <ligand>
        <name>heme b</name>
        <dbReference type="ChEBI" id="CHEBI:60344"/>
        <label>b566</label>
    </ligand>
    <ligandPart>
        <name>Fe</name>
        <dbReference type="ChEBI" id="CHEBI:18248"/>
    </ligandPart>
</feature>
<dbReference type="SUPFAM" id="SSF81648">
    <property type="entry name" value="a domain/subunit of cytochrome bc1 complex (Ubiquinol-cytochrome c reductase)"/>
    <property type="match status" value="1"/>
</dbReference>
<dbReference type="GO" id="GO:0008121">
    <property type="term" value="F:quinol-cytochrome-c reductase activity"/>
    <property type="evidence" value="ECO:0007669"/>
    <property type="project" value="InterPro"/>
</dbReference>
<comment type="similarity">
    <text evidence="17 20">Belongs to the cytochrome b family.</text>
</comment>
<keyword evidence="8 20" id="KW-0812">Transmembrane</keyword>
<evidence type="ECO:0000256" key="9">
    <source>
        <dbReference type="ARBA" id="ARBA00022723"/>
    </source>
</evidence>
<evidence type="ECO:0000256" key="5">
    <source>
        <dbReference type="ARBA" id="ARBA00022448"/>
    </source>
</evidence>
<keyword evidence="7 20" id="KW-0679">Respiratory chain</keyword>
<proteinExistence type="inferred from homology"/>
<evidence type="ECO:0000259" key="22">
    <source>
        <dbReference type="PROSITE" id="PS51003"/>
    </source>
</evidence>
<name>A0A192GPS8_9PRIM</name>
<keyword evidence="9 19" id="KW-0479">Metal-binding</keyword>
<geneLocation type="mitochondrion" evidence="23"/>
<evidence type="ECO:0000256" key="11">
    <source>
        <dbReference type="ARBA" id="ARBA00022982"/>
    </source>
</evidence>
<dbReference type="CDD" id="cd00284">
    <property type="entry name" value="Cytochrome_b_N"/>
    <property type="match status" value="1"/>
</dbReference>
<dbReference type="GO" id="GO:0045275">
    <property type="term" value="C:respiratory chain complex III"/>
    <property type="evidence" value="ECO:0007669"/>
    <property type="project" value="InterPro"/>
</dbReference>
<comment type="cofactor">
    <cofactor evidence="19">
        <name>heme</name>
        <dbReference type="ChEBI" id="CHEBI:30413"/>
    </cofactor>
    <text evidence="19">Binds 2 heme groups non-covalently.</text>
</comment>
<feature type="transmembrane region" description="Helical" evidence="20">
    <location>
        <begin position="319"/>
        <end position="338"/>
    </location>
</feature>
<dbReference type="PIRSF" id="PIRSF038885">
    <property type="entry name" value="COB"/>
    <property type="match status" value="1"/>
</dbReference>
<feature type="domain" description="Cytochrome b/b6 C-terminal region profile" evidence="22">
    <location>
        <begin position="210"/>
        <end position="379"/>
    </location>
</feature>
<comment type="subunit">
    <text evidence="3">The cytochrome bc1 complex contains 11 subunits: 3 respiratory subunits (MT-CYB, CYC1 and UQCRFS1), 2 core proteins (UQCRC1 and UQCRC2) and 6 low-molecular weight proteins (UQCRH/QCR6, UQCRB/QCR7, UQCRQ/QCR8, UQCR10/QCR9, UQCR11/QCR10 and a cleavage product of UQCRFS1). This cytochrome bc1 complex then forms a dimer.</text>
</comment>
<keyword evidence="13 19" id="KW-0408">Iron</keyword>
<evidence type="ECO:0000256" key="19">
    <source>
        <dbReference type="PIRSR" id="PIRSR038885-2"/>
    </source>
</evidence>
<feature type="transmembrane region" description="Helical" evidence="20">
    <location>
        <begin position="77"/>
        <end position="98"/>
    </location>
</feature>
<dbReference type="GO" id="GO:0016491">
    <property type="term" value="F:oxidoreductase activity"/>
    <property type="evidence" value="ECO:0007669"/>
    <property type="project" value="UniProtKB-UniRule"/>
</dbReference>
<evidence type="ECO:0000256" key="15">
    <source>
        <dbReference type="ARBA" id="ARBA00023128"/>
    </source>
</evidence>
<dbReference type="AlphaFoldDB" id="A0A192GPS8"/>
<keyword evidence="6 19" id="KW-0349">Heme</keyword>
<evidence type="ECO:0000256" key="20">
    <source>
        <dbReference type="RuleBase" id="RU362117"/>
    </source>
</evidence>
<evidence type="ECO:0000256" key="18">
    <source>
        <dbReference type="PIRSR" id="PIRSR038885-1"/>
    </source>
</evidence>
<dbReference type="SUPFAM" id="SSF81342">
    <property type="entry name" value="Transmembrane di-heme cytochromes"/>
    <property type="match status" value="1"/>
</dbReference>
<evidence type="ECO:0000313" key="23">
    <source>
        <dbReference type="EMBL" id="ANK57468.1"/>
    </source>
</evidence>
<feature type="domain" description="Cytochrome b/b6 N-terminal region profile" evidence="21">
    <location>
        <begin position="1"/>
        <end position="209"/>
    </location>
</feature>
<dbReference type="InterPro" id="IPR005798">
    <property type="entry name" value="Cyt_b/b6_C"/>
</dbReference>
<comment type="function">
    <text evidence="1 20">Component of the ubiquinol-cytochrome c reductase complex (complex III or cytochrome b-c1 complex) that is part of the mitochondrial respiratory chain. The b-c1 complex mediates electron transfer from ubiquinol to cytochrome c. Contributes to the generation of a proton gradient across the mitochondrial membrane that is then used for ATP synthesis.</text>
</comment>
<feature type="transmembrane region" description="Helical" evidence="20">
    <location>
        <begin position="140"/>
        <end position="158"/>
    </location>
</feature>
<dbReference type="CDD" id="cd00290">
    <property type="entry name" value="cytochrome_b_C"/>
    <property type="match status" value="1"/>
</dbReference>
<feature type="binding site" description="axial binding residue" evidence="19">
    <location>
        <position position="182"/>
    </location>
    <ligand>
        <name>heme b</name>
        <dbReference type="ChEBI" id="CHEBI:60344"/>
        <label>b562</label>
    </ligand>
    <ligandPart>
        <name>Fe</name>
        <dbReference type="ChEBI" id="CHEBI:18248"/>
    </ligandPart>
</feature>
<keyword evidence="11 20" id="KW-0249">Electron transport</keyword>
<feature type="transmembrane region" description="Helical" evidence="20">
    <location>
        <begin position="350"/>
        <end position="372"/>
    </location>
</feature>
<dbReference type="GO" id="GO:0046872">
    <property type="term" value="F:metal ion binding"/>
    <property type="evidence" value="ECO:0007669"/>
    <property type="project" value="UniProtKB-UniRule"/>
</dbReference>
<feature type="transmembrane region" description="Helical" evidence="20">
    <location>
        <begin position="113"/>
        <end position="133"/>
    </location>
</feature>
<evidence type="ECO:0000256" key="12">
    <source>
        <dbReference type="ARBA" id="ARBA00022989"/>
    </source>
</evidence>
<evidence type="ECO:0000256" key="10">
    <source>
        <dbReference type="ARBA" id="ARBA00022792"/>
    </source>
</evidence>
<dbReference type="Pfam" id="PF00033">
    <property type="entry name" value="Cytochrome_B"/>
    <property type="match status" value="1"/>
</dbReference>
<feature type="transmembrane region" description="Helical" evidence="20">
    <location>
        <begin position="178"/>
        <end position="200"/>
    </location>
</feature>
<keyword evidence="16 20" id="KW-0472">Membrane</keyword>
<evidence type="ECO:0000256" key="16">
    <source>
        <dbReference type="ARBA" id="ARBA00023136"/>
    </source>
</evidence>
<evidence type="ECO:0000256" key="3">
    <source>
        <dbReference type="ARBA" id="ARBA00011088"/>
    </source>
</evidence>
<dbReference type="InterPro" id="IPR048260">
    <property type="entry name" value="Cytochrome_b_C_euk/bac"/>
</dbReference>
<evidence type="ECO:0000256" key="2">
    <source>
        <dbReference type="ARBA" id="ARBA00004448"/>
    </source>
</evidence>
<dbReference type="Pfam" id="PF00032">
    <property type="entry name" value="Cytochrom_B_C"/>
    <property type="match status" value="1"/>
</dbReference>
<dbReference type="InterPro" id="IPR048259">
    <property type="entry name" value="Cytochrome_b_N_euk/bac"/>
</dbReference>
<feature type="binding site" evidence="18">
    <location>
        <position position="201"/>
    </location>
    <ligand>
        <name>a ubiquinone</name>
        <dbReference type="ChEBI" id="CHEBI:16389"/>
    </ligand>
</feature>
<dbReference type="InterPro" id="IPR027387">
    <property type="entry name" value="Cytb/b6-like_sf"/>
</dbReference>
<sequence length="379" mass="42490">MTITRKTHPLAKIINNSFIDLPTPSNISSWWNFGSILGICLITQIATGLFLAMHYTPDTSSAFSSVAHITRDVNYGWIIRYLHANGASMFFICLFLHIGRGLYYGSFLFLKTWNVGIILLLASMATAFMGYVLPWGQMSFWGATVITNLLSAIPYIGSDLVQWIWGGFSVDKATLTRFFTFHFILPFIIAALAAIHLLFLHDTGSNNPSGLVSNSDKIVFHPYYTIKDILGLIFLLLLLMSLTLFAPDLLTDPDNYTLANPLNTPPHIKPEWYFLFAYAILRSIPNKLGGVLALILSILILAIIPMIHLSKQQSMMFRPIGQGLFWTLVAILLTLTWIGGQPVEYPFVTIGQMASIMYFLTIITLIPLSSLIENKLLKW</sequence>
<feature type="transmembrane region" description="Helical" evidence="20">
    <location>
        <begin position="229"/>
        <end position="246"/>
    </location>
</feature>
<accession>A0A192GPS8</accession>
<dbReference type="PROSITE" id="PS51002">
    <property type="entry name" value="CYTB_NTER"/>
    <property type="match status" value="1"/>
</dbReference>
<comment type="cofactor">
    <cofactor evidence="20">
        <name>heme b</name>
        <dbReference type="ChEBI" id="CHEBI:60344"/>
    </cofactor>
    <text evidence="20">Binds 2 heme groups non-covalently.</text>
</comment>
<evidence type="ECO:0000256" key="14">
    <source>
        <dbReference type="ARBA" id="ARBA00023075"/>
    </source>
</evidence>
<evidence type="ECO:0000256" key="8">
    <source>
        <dbReference type="ARBA" id="ARBA00022692"/>
    </source>
</evidence>
<dbReference type="InterPro" id="IPR016174">
    <property type="entry name" value="Di-haem_cyt_TM"/>
</dbReference>
<dbReference type="FunFam" id="1.20.810.10:FF:000002">
    <property type="entry name" value="Cytochrome b"/>
    <property type="match status" value="1"/>
</dbReference>
<feature type="binding site" description="axial binding residue" evidence="19">
    <location>
        <position position="97"/>
    </location>
    <ligand>
        <name>heme b</name>
        <dbReference type="ChEBI" id="CHEBI:60344"/>
        <label>b566</label>
    </ligand>
    <ligandPart>
        <name>Fe</name>
        <dbReference type="ChEBI" id="CHEBI:18248"/>
    </ligandPart>
</feature>
<dbReference type="PROSITE" id="PS51003">
    <property type="entry name" value="CYTB_CTER"/>
    <property type="match status" value="1"/>
</dbReference>
<evidence type="ECO:0000256" key="13">
    <source>
        <dbReference type="ARBA" id="ARBA00023004"/>
    </source>
</evidence>
<comment type="subcellular location">
    <subcellularLocation>
        <location evidence="2">Mitochondrion inner membrane</location>
        <topology evidence="2">Multi-pass membrane protein</topology>
    </subcellularLocation>
</comment>
<evidence type="ECO:0000256" key="4">
    <source>
        <dbReference type="ARBA" id="ARBA00013531"/>
    </source>
</evidence>
<dbReference type="PANTHER" id="PTHR19271">
    <property type="entry name" value="CYTOCHROME B"/>
    <property type="match status" value="1"/>
</dbReference>
<dbReference type="InterPro" id="IPR036150">
    <property type="entry name" value="Cyt_b/b6_C_sf"/>
</dbReference>
<evidence type="ECO:0000256" key="7">
    <source>
        <dbReference type="ARBA" id="ARBA00022660"/>
    </source>
</evidence>
<gene>
    <name evidence="23" type="primary">cytb</name>
</gene>
<dbReference type="PANTHER" id="PTHR19271:SF16">
    <property type="entry name" value="CYTOCHROME B"/>
    <property type="match status" value="1"/>
</dbReference>
<feature type="transmembrane region" description="Helical" evidence="20">
    <location>
        <begin position="30"/>
        <end position="56"/>
    </location>
</feature>
<evidence type="ECO:0000256" key="6">
    <source>
        <dbReference type="ARBA" id="ARBA00022617"/>
    </source>
</evidence>
<dbReference type="EMBL" id="KX353784">
    <property type="protein sequence ID" value="ANK57468.1"/>
    <property type="molecule type" value="Genomic_DNA"/>
</dbReference>
<keyword evidence="15 20" id="KW-0496">Mitochondrion</keyword>
<evidence type="ECO:0000256" key="17">
    <source>
        <dbReference type="ARBA" id="ARBA00061233"/>
    </source>
</evidence>
<evidence type="ECO:0000259" key="21">
    <source>
        <dbReference type="PROSITE" id="PS51002"/>
    </source>
</evidence>
<feature type="binding site" description="axial binding residue" evidence="19">
    <location>
        <position position="83"/>
    </location>
    <ligand>
        <name>heme b</name>
        <dbReference type="ChEBI" id="CHEBI:60344"/>
        <label>b562</label>
    </ligand>
    <ligandPart>
        <name>Fe</name>
        <dbReference type="ChEBI" id="CHEBI:18248"/>
    </ligandPart>
</feature>
<reference evidence="23" key="1">
    <citation type="journal article" date="2016" name="Mol. Phylogenet. Evol.">
        <title>Phylogenetic relationships within the Callicebus cupreus species Group (Pitheciidae: Primates): Biogeographic and taxonomic implications.</title>
        <authorList>
            <person name="Hoyos M."/>
            <person name="Bloor P."/>
            <person name="Defler T."/>
            <person name="Vermeer J."/>
            <person name="Rohe F."/>
            <person name="Farias I."/>
        </authorList>
    </citation>
    <scope>NUCLEOTIDE SEQUENCE</scope>
    <source>
        <strain evidence="23">ZP01</strain>
    </source>
</reference>
<dbReference type="InterPro" id="IPR005797">
    <property type="entry name" value="Cyt_b/b6_N"/>
</dbReference>
<keyword evidence="14" id="KW-0830">Ubiquinone</keyword>
<dbReference type="GO" id="GO:0006122">
    <property type="term" value="P:mitochondrial electron transport, ubiquinol to cytochrome c"/>
    <property type="evidence" value="ECO:0007669"/>
    <property type="project" value="TreeGrafter"/>
</dbReference>
<dbReference type="InterPro" id="IPR030689">
    <property type="entry name" value="Cytochrome_b"/>
</dbReference>
<organism evidence="23">
    <name type="scientific">Callicebus ornatus</name>
    <name type="common">Ornate titi</name>
    <dbReference type="NCBI Taxonomy" id="1861702"/>
    <lineage>
        <taxon>Eukaryota</taxon>
        <taxon>Metazoa</taxon>
        <taxon>Chordata</taxon>
        <taxon>Craniata</taxon>
        <taxon>Vertebrata</taxon>
        <taxon>Euteleostomi</taxon>
        <taxon>Mammalia</taxon>
        <taxon>Eutheria</taxon>
        <taxon>Euarchontoglires</taxon>
        <taxon>Primates</taxon>
        <taxon>Haplorrhini</taxon>
        <taxon>Platyrrhini</taxon>
        <taxon>Pitheciidae</taxon>
        <taxon>Callicebinae</taxon>
        <taxon>Callicebus</taxon>
    </lineage>
</organism>
<keyword evidence="5 20" id="KW-0813">Transport</keyword>
<dbReference type="Gene3D" id="1.20.810.10">
    <property type="entry name" value="Cytochrome Bc1 Complex, Chain C"/>
    <property type="match status" value="1"/>
</dbReference>
<feature type="transmembrane region" description="Helical" evidence="20">
    <location>
        <begin position="288"/>
        <end position="307"/>
    </location>
</feature>
<dbReference type="GO" id="GO:0005743">
    <property type="term" value="C:mitochondrial inner membrane"/>
    <property type="evidence" value="ECO:0007669"/>
    <property type="project" value="UniProtKB-SubCell"/>
</dbReference>
<evidence type="ECO:0000256" key="1">
    <source>
        <dbReference type="ARBA" id="ARBA00002566"/>
    </source>
</evidence>
<keyword evidence="10" id="KW-0999">Mitochondrion inner membrane</keyword>